<organism evidence="2 3">
    <name type="scientific">Pleurodeles waltl</name>
    <name type="common">Iberian ribbed newt</name>
    <dbReference type="NCBI Taxonomy" id="8319"/>
    <lineage>
        <taxon>Eukaryota</taxon>
        <taxon>Metazoa</taxon>
        <taxon>Chordata</taxon>
        <taxon>Craniata</taxon>
        <taxon>Vertebrata</taxon>
        <taxon>Euteleostomi</taxon>
        <taxon>Amphibia</taxon>
        <taxon>Batrachia</taxon>
        <taxon>Caudata</taxon>
        <taxon>Salamandroidea</taxon>
        <taxon>Salamandridae</taxon>
        <taxon>Pleurodelinae</taxon>
        <taxon>Pleurodeles</taxon>
    </lineage>
</organism>
<dbReference type="Proteomes" id="UP001066276">
    <property type="component" value="Chromosome 3_1"/>
</dbReference>
<protein>
    <submittedName>
        <fullName evidence="2">Uncharacterized protein</fullName>
    </submittedName>
</protein>
<dbReference type="AlphaFoldDB" id="A0AAV7UP81"/>
<accession>A0AAV7UP81</accession>
<reference evidence="2" key="1">
    <citation type="journal article" date="2022" name="bioRxiv">
        <title>Sequencing and chromosome-scale assembly of the giantPleurodeles waltlgenome.</title>
        <authorList>
            <person name="Brown T."/>
            <person name="Elewa A."/>
            <person name="Iarovenko S."/>
            <person name="Subramanian E."/>
            <person name="Araus A.J."/>
            <person name="Petzold A."/>
            <person name="Susuki M."/>
            <person name="Suzuki K.-i.T."/>
            <person name="Hayashi T."/>
            <person name="Toyoda A."/>
            <person name="Oliveira C."/>
            <person name="Osipova E."/>
            <person name="Leigh N.D."/>
            <person name="Simon A."/>
            <person name="Yun M.H."/>
        </authorList>
    </citation>
    <scope>NUCLEOTIDE SEQUENCE</scope>
    <source>
        <strain evidence="2">20211129_DDA</strain>
        <tissue evidence="2">Liver</tissue>
    </source>
</reference>
<feature type="region of interest" description="Disordered" evidence="1">
    <location>
        <begin position="125"/>
        <end position="166"/>
    </location>
</feature>
<sequence length="166" mass="18979">MPLDDSASDRSNLPPLPCPHHYVVLRTLPQRPPHPLSHFSPLTHEDARPAPANPACLLEQGQSLLNQFLRHAHDTTFFWRRKCAYRFLIPLMIRCAAPPSPVPRPQSISLTRAEARPDHHLPAALTIPARADNCRQRPSRWQRKTAGLKAKKKNKKKQARTRREQP</sequence>
<evidence type="ECO:0000313" key="3">
    <source>
        <dbReference type="Proteomes" id="UP001066276"/>
    </source>
</evidence>
<evidence type="ECO:0000313" key="2">
    <source>
        <dbReference type="EMBL" id="KAJ1190386.1"/>
    </source>
</evidence>
<dbReference type="EMBL" id="JANPWB010000005">
    <property type="protein sequence ID" value="KAJ1190386.1"/>
    <property type="molecule type" value="Genomic_DNA"/>
</dbReference>
<gene>
    <name evidence="2" type="ORF">NDU88_007124</name>
</gene>
<name>A0AAV7UP81_PLEWA</name>
<proteinExistence type="predicted"/>
<feature type="compositionally biased region" description="Basic residues" evidence="1">
    <location>
        <begin position="149"/>
        <end position="160"/>
    </location>
</feature>
<comment type="caution">
    <text evidence="2">The sequence shown here is derived from an EMBL/GenBank/DDBJ whole genome shotgun (WGS) entry which is preliminary data.</text>
</comment>
<keyword evidence="3" id="KW-1185">Reference proteome</keyword>
<evidence type="ECO:0000256" key="1">
    <source>
        <dbReference type="SAM" id="MobiDB-lite"/>
    </source>
</evidence>